<evidence type="ECO:0000313" key="2">
    <source>
        <dbReference type="EMBL" id="MDJ1498331.1"/>
    </source>
</evidence>
<feature type="transmembrane region" description="Helical" evidence="1">
    <location>
        <begin position="389"/>
        <end position="415"/>
    </location>
</feature>
<evidence type="ECO:0000313" key="3">
    <source>
        <dbReference type="Proteomes" id="UP001228581"/>
    </source>
</evidence>
<feature type="transmembrane region" description="Helical" evidence="1">
    <location>
        <begin position="358"/>
        <end position="383"/>
    </location>
</feature>
<feature type="transmembrane region" description="Helical" evidence="1">
    <location>
        <begin position="245"/>
        <end position="266"/>
    </location>
</feature>
<dbReference type="Proteomes" id="UP001228581">
    <property type="component" value="Unassembled WGS sequence"/>
</dbReference>
<protein>
    <submittedName>
        <fullName evidence="2">Uncharacterized protein</fullName>
    </submittedName>
</protein>
<keyword evidence="1" id="KW-0472">Membrane</keyword>
<feature type="transmembrane region" description="Helical" evidence="1">
    <location>
        <begin position="146"/>
        <end position="168"/>
    </location>
</feature>
<dbReference type="EMBL" id="JASJOT010000044">
    <property type="protein sequence ID" value="MDJ1498331.1"/>
    <property type="molecule type" value="Genomic_DNA"/>
</dbReference>
<feature type="transmembrane region" description="Helical" evidence="1">
    <location>
        <begin position="113"/>
        <end position="134"/>
    </location>
</feature>
<organism evidence="2 3">
    <name type="scientific">Xanthocytophaga flava</name>
    <dbReference type="NCBI Taxonomy" id="3048013"/>
    <lineage>
        <taxon>Bacteria</taxon>
        <taxon>Pseudomonadati</taxon>
        <taxon>Bacteroidota</taxon>
        <taxon>Cytophagia</taxon>
        <taxon>Cytophagales</taxon>
        <taxon>Rhodocytophagaceae</taxon>
        <taxon>Xanthocytophaga</taxon>
    </lineage>
</organism>
<feature type="transmembrane region" description="Helical" evidence="1">
    <location>
        <begin position="326"/>
        <end position="346"/>
    </location>
</feature>
<proteinExistence type="predicted"/>
<feature type="transmembrane region" description="Helical" evidence="1">
    <location>
        <begin position="12"/>
        <end position="34"/>
    </location>
</feature>
<evidence type="ECO:0000256" key="1">
    <source>
        <dbReference type="SAM" id="Phobius"/>
    </source>
</evidence>
<gene>
    <name evidence="2" type="ORF">QNI19_35685</name>
</gene>
<name>A0ABT7CX31_9BACT</name>
<sequence length="422" mass="48942">MQKDYKALFLKWGLQISFCWLLLAAGIGVFLRYMQLGFLQPITVPENFQYSFWLHTHSHVMFLGWIFNILYVTLIDAFVDQTRVSRYRKLFIGFQLMVLGMLISFPVQGYGPVSIAFSALHMFGSYLFAIWLLTDAKSFKEHISFYWIRWGLFYMVLSSIGPFLLGIIKAKGLAGTYLYNLAIYFYLHFQYNGWFIFVCIGLFFRWIEQNNLPFRRSDANRFLMLTTLACIPTFALSALWIQPPIWVYLVGGAGAIVQLWGMVYFFRSLYPLLTHWQQQGFFSSRVSFLSGVWIIALIAFIVKLILQLISVLPSMAMLAYQYRSVVIAYLHLVFIGVVSCFLLGYLSAKKLLKGVTNWFYRGAWIWISGFILHELLLILPIFNTKANSFLYPVLFGISFWMWLGIGLLTLGIFTVRKSSNVI</sequence>
<comment type="caution">
    <text evidence="2">The sequence shown here is derived from an EMBL/GenBank/DDBJ whole genome shotgun (WGS) entry which is preliminary data.</text>
</comment>
<keyword evidence="1" id="KW-0812">Transmembrane</keyword>
<feature type="transmembrane region" description="Helical" evidence="1">
    <location>
        <begin position="54"/>
        <end position="78"/>
    </location>
</feature>
<reference evidence="2 3" key="1">
    <citation type="submission" date="2023-05" db="EMBL/GenBank/DDBJ databases">
        <authorList>
            <person name="Zhang X."/>
        </authorList>
    </citation>
    <scope>NUCLEOTIDE SEQUENCE [LARGE SCALE GENOMIC DNA]</scope>
    <source>
        <strain evidence="2 3">DM2B3-1</strain>
    </source>
</reference>
<feature type="transmembrane region" description="Helical" evidence="1">
    <location>
        <begin position="219"/>
        <end position="239"/>
    </location>
</feature>
<feature type="transmembrane region" description="Helical" evidence="1">
    <location>
        <begin position="286"/>
        <end position="306"/>
    </location>
</feature>
<feature type="transmembrane region" description="Helical" evidence="1">
    <location>
        <begin position="188"/>
        <end position="207"/>
    </location>
</feature>
<accession>A0ABT7CX31</accession>
<keyword evidence="3" id="KW-1185">Reference proteome</keyword>
<keyword evidence="1" id="KW-1133">Transmembrane helix</keyword>
<dbReference type="RefSeq" id="WP_314004670.1">
    <property type="nucleotide sequence ID" value="NZ_JASJOT010000044.1"/>
</dbReference>
<feature type="transmembrane region" description="Helical" evidence="1">
    <location>
        <begin position="90"/>
        <end position="107"/>
    </location>
</feature>